<dbReference type="Pfam" id="PF21941">
    <property type="entry name" value="SMEK_N"/>
    <property type="match status" value="1"/>
</dbReference>
<dbReference type="EMBL" id="JACXXP010000014">
    <property type="protein sequence ID" value="MBD3905410.1"/>
    <property type="molecule type" value="Genomic_DNA"/>
</dbReference>
<reference evidence="3" key="1">
    <citation type="submission" date="2021-11" db="EMBL/GenBank/DDBJ databases">
        <title>Description of novel Chryseobacterium species.</title>
        <authorList>
            <person name="Saticioglu I.B."/>
            <person name="Ay H."/>
            <person name="Altun S."/>
            <person name="Duman M."/>
        </authorList>
    </citation>
    <scope>NUCLEOTIDE SEQUENCE</scope>
    <source>
        <strain evidence="3">C-39</strain>
    </source>
</reference>
<feature type="domain" description="SMEK" evidence="1">
    <location>
        <begin position="12"/>
        <end position="150"/>
    </location>
</feature>
<evidence type="ECO:0000313" key="4">
    <source>
        <dbReference type="Proteomes" id="UP000603715"/>
    </source>
</evidence>
<comment type="caution">
    <text evidence="3">The sequence shown here is derived from an EMBL/GenBank/DDBJ whole genome shotgun (WGS) entry which is preliminary data.</text>
</comment>
<dbReference type="InterPro" id="IPR047740">
    <property type="entry name" value="SMEK_dom"/>
</dbReference>
<accession>A0A9Q3YXI6</accession>
<dbReference type="EMBL" id="JAJJML010000001">
    <property type="protein sequence ID" value="MCC9036865.1"/>
    <property type="molecule type" value="Genomic_DNA"/>
</dbReference>
<dbReference type="Proteomes" id="UP001107960">
    <property type="component" value="Unassembled WGS sequence"/>
</dbReference>
<protein>
    <submittedName>
        <fullName evidence="3">SMEK domain-containing protein</fullName>
    </submittedName>
</protein>
<dbReference type="AlphaFoldDB" id="A0A9Q3YXI6"/>
<evidence type="ECO:0000259" key="1">
    <source>
        <dbReference type="Pfam" id="PF21941"/>
    </source>
</evidence>
<dbReference type="RefSeq" id="WP_191179902.1">
    <property type="nucleotide sequence ID" value="NZ_JACXXP010000014.1"/>
</dbReference>
<evidence type="ECO:0000313" key="5">
    <source>
        <dbReference type="Proteomes" id="UP001107960"/>
    </source>
</evidence>
<gene>
    <name evidence="2" type="ORF">IEW27_12535</name>
    <name evidence="3" type="ORF">LNP80_21895</name>
</gene>
<dbReference type="Proteomes" id="UP000603715">
    <property type="component" value="Unassembled WGS sequence"/>
</dbReference>
<sequence>MPNAEEDFLLVRKSISKWVTEIVLSNASGYFDINRISEGIALKLLNLVFDYELIDLNLERINYPGIDLGDYEVSKLAFQVTSQSTNAKILSSLRSFRKENYKEQFPNGVKFFIINNTKKSKKYIKGFEDFSDIFNPKTDIVYPQDLVEIIKNIYHRDEVRFAEIRKFLIKEFGENEESEREELISFENSGEKISFYNKIFSSKHEINNANFVSFVCKINGEESSTEDLEKLLDGSNGLFLVGPSGCGKSILSKNIALTFCKQNLSVVLESKYYDTNLDAFLEKEICNLGFKNSLEFFKICYEQKQVVLLIIDGFNECDDSKKSQLIAELEKLSLNWTVKFILSSQREEQLVAPLELLKVEVDYPSITTKIEIVTKLSKSIDRPGIESLLSTISTSLEAKIIGEMEILNIDDCSRFSLFDNFIKQKLEEEKLEAFSLMAIMAKNMSNKFSFSLSEREIEIIFKEHNLSASPYNKCLESQILDSHSGRVSFAHEMFFKFFIAESIIRFSNDIECIIKEINLPKNYDNKLFIVGSINDREVLEAVLTDIKDVDFLNSIISGEAGSYSQKWCKRKLNEALYEIESEINNIQFIFTEADFWGIGYEKRSLTSWSEQQLAFITLIAYQLFEENILKRFYEIVGKMDDKIVDQTFKLDKIAERDENILLKDSLFSSAYVGLSNNTSAVTKIVNMLHSGILIFDQGIVITDESINYIISRKSITYGQFYFILSFLRWNYKLSAFFELTCNLLEKQWASLPYHLKLDILVNIRHFSNSEEEKNILINILNDIHQKTNNVWMSSTIFDALNQLGALDQDAEEQIPFISDEINGFLSQPDLDENCQIIFGLYNRTYDHPYSIAYQEVISALEEKESKIFYEMAIKGMNDVFLGSYLIIDTANIIGEKICPHIVRWTEVPIFHISMPQDSLQIFIISHILLAKFKYPLVSRFKKETDMATKSLFAAAEIYYWYSRPDLDDDDKRKYSQKAADLLFNDENIFAISTISALRESLLRHPIAEYVGNIFNNTIENWYCDILITICKRSLDSLNVQKNVTRLGNDINIETIYMLERIGNVLDIDILKRLSGHKSYGQVAVKAIKILLTAKN</sequence>
<evidence type="ECO:0000313" key="3">
    <source>
        <dbReference type="EMBL" id="MCC9036865.1"/>
    </source>
</evidence>
<reference evidence="4" key="2">
    <citation type="submission" date="2023-07" db="EMBL/GenBank/DDBJ databases">
        <title>Description of novel Chryseobacterium sp. strain C-2.</title>
        <authorList>
            <person name="Saticioglu I.B."/>
        </authorList>
    </citation>
    <scope>NUCLEOTIDE SEQUENCE [LARGE SCALE GENOMIC DNA]</scope>
    <source>
        <strain evidence="4">C-2</strain>
    </source>
</reference>
<name>A0A9Q3YXI6_9FLAO</name>
<dbReference type="InterPro" id="IPR027417">
    <property type="entry name" value="P-loop_NTPase"/>
</dbReference>
<dbReference type="NCBIfam" id="NF033859">
    <property type="entry name" value="SMEK_N"/>
    <property type="match status" value="1"/>
</dbReference>
<proteinExistence type="predicted"/>
<dbReference type="SUPFAM" id="SSF52540">
    <property type="entry name" value="P-loop containing nucleoside triphosphate hydrolases"/>
    <property type="match status" value="1"/>
</dbReference>
<evidence type="ECO:0000313" key="2">
    <source>
        <dbReference type="EMBL" id="MBD3905410.1"/>
    </source>
</evidence>
<dbReference type="Gene3D" id="3.40.50.300">
    <property type="entry name" value="P-loop containing nucleotide triphosphate hydrolases"/>
    <property type="match status" value="1"/>
</dbReference>
<reference evidence="2" key="3">
    <citation type="submission" date="2024-05" db="EMBL/GenBank/DDBJ databases">
        <title>Description of novel Chryseobacterium sp. strain C-2.</title>
        <authorList>
            <person name="Saticioglu I.B."/>
        </authorList>
    </citation>
    <scope>NUCLEOTIDE SEQUENCE</scope>
    <source>
        <strain evidence="2">C-2</strain>
    </source>
</reference>
<organism evidence="3 5">
    <name type="scientific">Chryseobacterium muglaense</name>
    <dbReference type="NCBI Taxonomy" id="2893752"/>
    <lineage>
        <taxon>Bacteria</taxon>
        <taxon>Pseudomonadati</taxon>
        <taxon>Bacteroidota</taxon>
        <taxon>Flavobacteriia</taxon>
        <taxon>Flavobacteriales</taxon>
        <taxon>Weeksellaceae</taxon>
        <taxon>Chryseobacterium group</taxon>
        <taxon>Chryseobacterium</taxon>
    </lineage>
</organism>
<keyword evidence="4" id="KW-1185">Reference proteome</keyword>